<dbReference type="Proteomes" id="UP000218334">
    <property type="component" value="Unassembled WGS sequence"/>
</dbReference>
<evidence type="ECO:0000313" key="2">
    <source>
        <dbReference type="Proteomes" id="UP000218334"/>
    </source>
</evidence>
<organism evidence="1 2">
    <name type="scientific">Armillaria solidipes</name>
    <dbReference type="NCBI Taxonomy" id="1076256"/>
    <lineage>
        <taxon>Eukaryota</taxon>
        <taxon>Fungi</taxon>
        <taxon>Dikarya</taxon>
        <taxon>Basidiomycota</taxon>
        <taxon>Agaricomycotina</taxon>
        <taxon>Agaricomycetes</taxon>
        <taxon>Agaricomycetidae</taxon>
        <taxon>Agaricales</taxon>
        <taxon>Marasmiineae</taxon>
        <taxon>Physalacriaceae</taxon>
        <taxon>Armillaria</taxon>
    </lineage>
</organism>
<gene>
    <name evidence="1" type="ORF">ARMSODRAFT_1024989</name>
</gene>
<accession>A0A2H3AXI2</accession>
<evidence type="ECO:0000313" key="1">
    <source>
        <dbReference type="EMBL" id="PBK62230.1"/>
    </source>
</evidence>
<dbReference type="AlphaFoldDB" id="A0A2H3AXI2"/>
<protein>
    <submittedName>
        <fullName evidence="1">Uncharacterized protein</fullName>
    </submittedName>
</protein>
<keyword evidence="2" id="KW-1185">Reference proteome</keyword>
<proteinExistence type="predicted"/>
<reference evidence="2" key="1">
    <citation type="journal article" date="2017" name="Nat. Ecol. Evol.">
        <title>Genome expansion and lineage-specific genetic innovations in the forest pathogenic fungi Armillaria.</title>
        <authorList>
            <person name="Sipos G."/>
            <person name="Prasanna A.N."/>
            <person name="Walter M.C."/>
            <person name="O'Connor E."/>
            <person name="Balint B."/>
            <person name="Krizsan K."/>
            <person name="Kiss B."/>
            <person name="Hess J."/>
            <person name="Varga T."/>
            <person name="Slot J."/>
            <person name="Riley R."/>
            <person name="Boka B."/>
            <person name="Rigling D."/>
            <person name="Barry K."/>
            <person name="Lee J."/>
            <person name="Mihaltcheva S."/>
            <person name="LaButti K."/>
            <person name="Lipzen A."/>
            <person name="Waldron R."/>
            <person name="Moloney N.M."/>
            <person name="Sperisen C."/>
            <person name="Kredics L."/>
            <person name="Vagvoelgyi C."/>
            <person name="Patrignani A."/>
            <person name="Fitzpatrick D."/>
            <person name="Nagy I."/>
            <person name="Doyle S."/>
            <person name="Anderson J.B."/>
            <person name="Grigoriev I.V."/>
            <person name="Gueldener U."/>
            <person name="Muensterkoetter M."/>
            <person name="Nagy L.G."/>
        </authorList>
    </citation>
    <scope>NUCLEOTIDE SEQUENCE [LARGE SCALE GENOMIC DNA]</scope>
    <source>
        <strain evidence="2">28-4</strain>
    </source>
</reference>
<dbReference type="EMBL" id="KZ293468">
    <property type="protein sequence ID" value="PBK62230.1"/>
    <property type="molecule type" value="Genomic_DNA"/>
</dbReference>
<name>A0A2H3AXI2_9AGAR</name>
<sequence>MDPPRPRQRIRALARMSVCSTVLSGLLNGLRGDTTCHPSAGINYGIMHQYSVFEERESSNMMRGSERQVGTPTEVIRYSRFEPPIGGGHRCDQIKKELPRLASASTMLSRP</sequence>